<evidence type="ECO:0000259" key="4">
    <source>
        <dbReference type="PROSITE" id="PS51667"/>
    </source>
</evidence>
<dbReference type="Pfam" id="PF08879">
    <property type="entry name" value="WRC"/>
    <property type="match status" value="1"/>
</dbReference>
<feature type="domain" description="WRC" evidence="4">
    <location>
        <begin position="232"/>
        <end position="276"/>
    </location>
</feature>
<evidence type="ECO:0000313" key="6">
    <source>
        <dbReference type="RefSeq" id="XP_021852647.2"/>
    </source>
</evidence>
<gene>
    <name evidence="6" type="primary">LOC110792117</name>
</gene>
<dbReference type="RefSeq" id="XP_021852647.2">
    <property type="nucleotide sequence ID" value="XM_021996955.2"/>
</dbReference>
<dbReference type="AlphaFoldDB" id="A0A9R0IP67"/>
<reference evidence="6" key="2">
    <citation type="submission" date="2025-08" db="UniProtKB">
        <authorList>
            <consortium name="RefSeq"/>
        </authorList>
    </citation>
    <scope>IDENTIFICATION</scope>
    <source>
        <tissue evidence="6">Leaf</tissue>
    </source>
</reference>
<feature type="compositionally biased region" description="Polar residues" evidence="3">
    <location>
        <begin position="54"/>
        <end position="66"/>
    </location>
</feature>
<feature type="region of interest" description="Disordered" evidence="3">
    <location>
        <begin position="267"/>
        <end position="308"/>
    </location>
</feature>
<dbReference type="KEGG" id="soe:110792117"/>
<feature type="compositionally biased region" description="Basic and acidic residues" evidence="3">
    <location>
        <begin position="296"/>
        <end position="308"/>
    </location>
</feature>
<dbReference type="Proteomes" id="UP000813463">
    <property type="component" value="Chromosome 2"/>
</dbReference>
<evidence type="ECO:0000313" key="5">
    <source>
        <dbReference type="Proteomes" id="UP000813463"/>
    </source>
</evidence>
<sequence length="362" mass="39689">MRIRNRKVPLPLSLLSPVPLSDPHLYSRSPVMPVQDVATYLAEPPPLPPPPSSDHFTTPPSWPSSDLHQHRRLDNTNVGATRFEDVEGVQISSTAPILHQVSPTTRAAGASENNNNGRLLFLSNNKDRVGRWCDGDKAIPLKKRRGFGFGFGFNNTTFAENSSTIITTDEDDDDTTTTSTITEMIIMKCNDINDDADEKQDAVVVAPPPPPGPAAAAAASVKKGNGKRGNTILEGSRCSRVNGRGWRCCQPTLVGYSLCEHHLGKGRLRSMSSASAKSRSSKNKKKSHSTTTEFAIGRDEERSNHTVDDVREKKKLERMNSFGNKRVKLGVVKARSLSSLLGQTNNHASMQQHENISNLDYQ</sequence>
<comment type="caution">
    <text evidence="2">Lacks conserved residue(s) required for the propagation of feature annotation.</text>
</comment>
<protein>
    <recommendedName>
        <fullName evidence="4">WRC domain-containing protein</fullName>
    </recommendedName>
</protein>
<accession>A0A9R0IP67</accession>
<keyword evidence="5" id="KW-1185">Reference proteome</keyword>
<organism evidence="5 6">
    <name type="scientific">Spinacia oleracea</name>
    <name type="common">Spinach</name>
    <dbReference type="NCBI Taxonomy" id="3562"/>
    <lineage>
        <taxon>Eukaryota</taxon>
        <taxon>Viridiplantae</taxon>
        <taxon>Streptophyta</taxon>
        <taxon>Embryophyta</taxon>
        <taxon>Tracheophyta</taxon>
        <taxon>Spermatophyta</taxon>
        <taxon>Magnoliopsida</taxon>
        <taxon>eudicotyledons</taxon>
        <taxon>Gunneridae</taxon>
        <taxon>Pentapetalae</taxon>
        <taxon>Caryophyllales</taxon>
        <taxon>Chenopodiaceae</taxon>
        <taxon>Chenopodioideae</taxon>
        <taxon>Anserineae</taxon>
        <taxon>Spinacia</taxon>
    </lineage>
</organism>
<dbReference type="GeneID" id="110792117"/>
<dbReference type="InterPro" id="IPR014977">
    <property type="entry name" value="WRC_dom"/>
</dbReference>
<proteinExistence type="predicted"/>
<feature type="compositionally biased region" description="Basic residues" evidence="3">
    <location>
        <begin position="279"/>
        <end position="288"/>
    </location>
</feature>
<evidence type="ECO:0000256" key="1">
    <source>
        <dbReference type="ARBA" id="ARBA00023242"/>
    </source>
</evidence>
<dbReference type="PANTHER" id="PTHR34122:SF1">
    <property type="entry name" value="EXPRESSED PROTEIN"/>
    <property type="match status" value="1"/>
</dbReference>
<feature type="compositionally biased region" description="Pro residues" evidence="3">
    <location>
        <begin position="43"/>
        <end position="52"/>
    </location>
</feature>
<keyword evidence="1" id="KW-0539">Nucleus</keyword>
<name>A0A9R0IP67_SPIOL</name>
<dbReference type="PANTHER" id="PTHR34122">
    <property type="entry name" value="EXPRESSED PROTEIN-RELATED"/>
    <property type="match status" value="1"/>
</dbReference>
<dbReference type="PROSITE" id="PS51667">
    <property type="entry name" value="WRC"/>
    <property type="match status" value="1"/>
</dbReference>
<feature type="region of interest" description="Disordered" evidence="3">
    <location>
        <begin position="40"/>
        <end position="71"/>
    </location>
</feature>
<evidence type="ECO:0000256" key="3">
    <source>
        <dbReference type="SAM" id="MobiDB-lite"/>
    </source>
</evidence>
<reference evidence="5" key="1">
    <citation type="journal article" date="2021" name="Nat. Commun.">
        <title>Genomic analyses provide insights into spinach domestication and the genetic basis of agronomic traits.</title>
        <authorList>
            <person name="Cai X."/>
            <person name="Sun X."/>
            <person name="Xu C."/>
            <person name="Sun H."/>
            <person name="Wang X."/>
            <person name="Ge C."/>
            <person name="Zhang Z."/>
            <person name="Wang Q."/>
            <person name="Fei Z."/>
            <person name="Jiao C."/>
            <person name="Wang Q."/>
        </authorList>
    </citation>
    <scope>NUCLEOTIDE SEQUENCE [LARGE SCALE GENOMIC DNA]</scope>
    <source>
        <strain evidence="5">cv. Varoflay</strain>
    </source>
</reference>
<evidence type="ECO:0000256" key="2">
    <source>
        <dbReference type="PROSITE-ProRule" id="PRU01002"/>
    </source>
</evidence>